<sequence length="557" mass="60931">MKNGHVFTACTILIGLVTAQVPAGNEAELRTMVKTVLEQNRQLILQNNRLQQMWTGMRQICEAVSIQTCDCGNNTGGSSTPSGEFIQTLTTAEPLPEVPEGPDPLRILNISTTAGPKGSDTVKISVGYAGSPQHTTEWIGLRQNGGMWRTSGKRTSSSENNYTFFSDVTIDDLSNMRNLFFRLYNDDESLNMRVNMNETSKNQTHVVTQPTADYLTVNTTVKAAQDLDLKIPAVLVQDPTEVDQLAYAEVFFTGLNTSASPPAIFEIMHFNSEGLGLSLTKRTNTTSNLEIVLRKDYAQYGGILTIRLPYRNTVGGLVEEFYYGPFVKVLAPGDDSVVLPNTIGVFPLSRQIIVFPPTQTMICAAMGNPRPEVSILKVANGDARPVPLETVILDSSMNMVVHSFKAADPANTDGRYICRATNGNQTIDAPTEVLVLRAARFSAERTGVMQNSTDRVVISCQASGRPRPALELRLYDDYGPDLVSSGLYKVWKSDPNANTSRVTLTLTPVDDVDVHTLYCVANQGGSGGSYSVSSKIEIYPGQQRSNNTELYSRLREA</sequence>
<dbReference type="InterPro" id="IPR050958">
    <property type="entry name" value="Cell_Adh-Cytoskel_Orgn"/>
</dbReference>
<gene>
    <name evidence="5" type="ORF">DPMN_044455</name>
</gene>
<evidence type="ECO:0000256" key="2">
    <source>
        <dbReference type="ARBA" id="ARBA00023157"/>
    </source>
</evidence>
<dbReference type="SUPFAM" id="SSF48726">
    <property type="entry name" value="Immunoglobulin"/>
    <property type="match status" value="1"/>
</dbReference>
<proteinExistence type="predicted"/>
<dbReference type="AlphaFoldDB" id="A0A9D4HYY4"/>
<feature type="signal peptide" evidence="3">
    <location>
        <begin position="1"/>
        <end position="19"/>
    </location>
</feature>
<comment type="caution">
    <text evidence="5">The sequence shown here is derived from an EMBL/GenBank/DDBJ whole genome shotgun (WGS) entry which is preliminary data.</text>
</comment>
<reference evidence="5" key="1">
    <citation type="journal article" date="2019" name="bioRxiv">
        <title>The Genome of the Zebra Mussel, Dreissena polymorpha: A Resource for Invasive Species Research.</title>
        <authorList>
            <person name="McCartney M.A."/>
            <person name="Auch B."/>
            <person name="Kono T."/>
            <person name="Mallez S."/>
            <person name="Zhang Y."/>
            <person name="Obille A."/>
            <person name="Becker A."/>
            <person name="Abrahante J.E."/>
            <person name="Garbe J."/>
            <person name="Badalamenti J.P."/>
            <person name="Herman A."/>
            <person name="Mangelson H."/>
            <person name="Liachko I."/>
            <person name="Sullivan S."/>
            <person name="Sone E.D."/>
            <person name="Koren S."/>
            <person name="Silverstein K.A.T."/>
            <person name="Beckman K.B."/>
            <person name="Gohl D.M."/>
        </authorList>
    </citation>
    <scope>NUCLEOTIDE SEQUENCE</scope>
    <source>
        <strain evidence="5">Duluth1</strain>
        <tissue evidence="5">Whole animal</tissue>
    </source>
</reference>
<organism evidence="5 6">
    <name type="scientific">Dreissena polymorpha</name>
    <name type="common">Zebra mussel</name>
    <name type="synonym">Mytilus polymorpha</name>
    <dbReference type="NCBI Taxonomy" id="45954"/>
    <lineage>
        <taxon>Eukaryota</taxon>
        <taxon>Metazoa</taxon>
        <taxon>Spiralia</taxon>
        <taxon>Lophotrochozoa</taxon>
        <taxon>Mollusca</taxon>
        <taxon>Bivalvia</taxon>
        <taxon>Autobranchia</taxon>
        <taxon>Heteroconchia</taxon>
        <taxon>Euheterodonta</taxon>
        <taxon>Imparidentia</taxon>
        <taxon>Neoheterodontei</taxon>
        <taxon>Myida</taxon>
        <taxon>Dreissenoidea</taxon>
        <taxon>Dreissenidae</taxon>
        <taxon>Dreissena</taxon>
    </lineage>
</organism>
<dbReference type="PANTHER" id="PTHR45080">
    <property type="entry name" value="CONTACTIN 5"/>
    <property type="match status" value="1"/>
</dbReference>
<dbReference type="InterPro" id="IPR007110">
    <property type="entry name" value="Ig-like_dom"/>
</dbReference>
<dbReference type="GO" id="GO:0005886">
    <property type="term" value="C:plasma membrane"/>
    <property type="evidence" value="ECO:0007669"/>
    <property type="project" value="TreeGrafter"/>
</dbReference>
<dbReference type="Proteomes" id="UP000828390">
    <property type="component" value="Unassembled WGS sequence"/>
</dbReference>
<keyword evidence="1 3" id="KW-0732">Signal</keyword>
<keyword evidence="6" id="KW-1185">Reference proteome</keyword>
<evidence type="ECO:0000259" key="4">
    <source>
        <dbReference type="PROSITE" id="PS50835"/>
    </source>
</evidence>
<dbReference type="OrthoDB" id="6070675at2759"/>
<dbReference type="InterPro" id="IPR013783">
    <property type="entry name" value="Ig-like_fold"/>
</dbReference>
<dbReference type="PANTHER" id="PTHR45080:SF8">
    <property type="entry name" value="IG-LIKE DOMAIN-CONTAINING PROTEIN"/>
    <property type="match status" value="1"/>
</dbReference>
<evidence type="ECO:0000256" key="1">
    <source>
        <dbReference type="ARBA" id="ARBA00022729"/>
    </source>
</evidence>
<dbReference type="GO" id="GO:0007156">
    <property type="term" value="P:homophilic cell adhesion via plasma membrane adhesion molecules"/>
    <property type="evidence" value="ECO:0007669"/>
    <property type="project" value="TreeGrafter"/>
</dbReference>
<keyword evidence="2" id="KW-1015">Disulfide bond</keyword>
<protein>
    <recommendedName>
        <fullName evidence="4">Ig-like domain-containing protein</fullName>
    </recommendedName>
</protein>
<name>A0A9D4HYY4_DREPO</name>
<evidence type="ECO:0000313" key="6">
    <source>
        <dbReference type="Proteomes" id="UP000828390"/>
    </source>
</evidence>
<dbReference type="Gene3D" id="2.60.40.10">
    <property type="entry name" value="Immunoglobulins"/>
    <property type="match status" value="1"/>
</dbReference>
<evidence type="ECO:0000256" key="3">
    <source>
        <dbReference type="SAM" id="SignalP"/>
    </source>
</evidence>
<reference evidence="5" key="2">
    <citation type="submission" date="2020-11" db="EMBL/GenBank/DDBJ databases">
        <authorList>
            <person name="McCartney M.A."/>
            <person name="Auch B."/>
            <person name="Kono T."/>
            <person name="Mallez S."/>
            <person name="Becker A."/>
            <person name="Gohl D.M."/>
            <person name="Silverstein K.A.T."/>
            <person name="Koren S."/>
            <person name="Bechman K.B."/>
            <person name="Herman A."/>
            <person name="Abrahante J.E."/>
            <person name="Garbe J."/>
        </authorList>
    </citation>
    <scope>NUCLEOTIDE SEQUENCE</scope>
    <source>
        <strain evidence="5">Duluth1</strain>
        <tissue evidence="5">Whole animal</tissue>
    </source>
</reference>
<dbReference type="PROSITE" id="PS50835">
    <property type="entry name" value="IG_LIKE"/>
    <property type="match status" value="1"/>
</dbReference>
<evidence type="ECO:0000313" key="5">
    <source>
        <dbReference type="EMBL" id="KAH3737857.1"/>
    </source>
</evidence>
<dbReference type="EMBL" id="JAIWYP010000011">
    <property type="protein sequence ID" value="KAH3737857.1"/>
    <property type="molecule type" value="Genomic_DNA"/>
</dbReference>
<dbReference type="InterPro" id="IPR036179">
    <property type="entry name" value="Ig-like_dom_sf"/>
</dbReference>
<feature type="chain" id="PRO_5039030660" description="Ig-like domain-containing protein" evidence="3">
    <location>
        <begin position="20"/>
        <end position="557"/>
    </location>
</feature>
<feature type="domain" description="Ig-like" evidence="4">
    <location>
        <begin position="430"/>
        <end position="537"/>
    </location>
</feature>
<accession>A0A9D4HYY4</accession>